<feature type="domain" description="Phage tail assembly chaperone-like" evidence="1">
    <location>
        <begin position="23"/>
        <end position="81"/>
    </location>
</feature>
<organism evidence="2 3">
    <name type="scientific">Pseudomonas bijieensis</name>
    <dbReference type="NCBI Taxonomy" id="2681983"/>
    <lineage>
        <taxon>Bacteria</taxon>
        <taxon>Pseudomonadati</taxon>
        <taxon>Pseudomonadota</taxon>
        <taxon>Gammaproteobacteria</taxon>
        <taxon>Pseudomonadales</taxon>
        <taxon>Pseudomonadaceae</taxon>
        <taxon>Pseudomonas</taxon>
    </lineage>
</organism>
<gene>
    <name evidence="2" type="ORF">GN234_12375</name>
</gene>
<proteinExistence type="predicted"/>
<evidence type="ECO:0000313" key="2">
    <source>
        <dbReference type="EMBL" id="QKS82694.1"/>
    </source>
</evidence>
<reference evidence="2 3" key="1">
    <citation type="submission" date="2020-02" db="EMBL/GenBank/DDBJ databases">
        <authorList>
            <person name="Liang J."/>
        </authorList>
    </citation>
    <scope>NUCLEOTIDE SEQUENCE [LARGE SCALE GENOMIC DNA]</scope>
    <source>
        <strain evidence="2 3">L22-9</strain>
    </source>
</reference>
<protein>
    <recommendedName>
        <fullName evidence="1">Phage tail assembly chaperone-like domain-containing protein</fullName>
    </recommendedName>
</protein>
<dbReference type="Pfam" id="PF16778">
    <property type="entry name" value="Phage_tail_APC"/>
    <property type="match status" value="1"/>
</dbReference>
<accession>A0A6N1CCI6</accession>
<evidence type="ECO:0000313" key="3">
    <source>
        <dbReference type="Proteomes" id="UP000509545"/>
    </source>
</evidence>
<name>A0A6N1CCI6_9PSED</name>
<keyword evidence="3" id="KW-1185">Reference proteome</keyword>
<dbReference type="InterPro" id="IPR031893">
    <property type="entry name" value="Phage_tail_APC"/>
</dbReference>
<dbReference type="Gene3D" id="6.10.140.1310">
    <property type="match status" value="1"/>
</dbReference>
<evidence type="ECO:0000259" key="1">
    <source>
        <dbReference type="Pfam" id="PF16778"/>
    </source>
</evidence>
<sequence length="85" mass="9807">MSDISNADTLEIPLAVPSREIEWAAIRNRRNQLLRDTDFTQLPDYPATDAQRAEVKSYRQALRDIPEQIEDPSNLVWPVLPTFVK</sequence>
<dbReference type="EMBL" id="CP048810">
    <property type="protein sequence ID" value="QKS82694.1"/>
    <property type="molecule type" value="Genomic_DNA"/>
</dbReference>
<dbReference type="RefSeq" id="WP_176688542.1">
    <property type="nucleotide sequence ID" value="NZ_CP048810.1"/>
</dbReference>
<dbReference type="AlphaFoldDB" id="A0A6N1CCI6"/>
<dbReference type="Proteomes" id="UP000509545">
    <property type="component" value="Chromosome"/>
</dbReference>
<dbReference type="KEGG" id="pbz:GN234_12375"/>